<accession>A0A2S5GRA2</accession>
<dbReference type="InterPro" id="IPR050263">
    <property type="entry name" value="Bact_Fimbrial_Adh_Pro"/>
</dbReference>
<dbReference type="InterPro" id="IPR036937">
    <property type="entry name" value="Adhesion_dom_fimbrial_sf"/>
</dbReference>
<comment type="similarity">
    <text evidence="2">Belongs to the fimbrial protein family.</text>
</comment>
<evidence type="ECO:0000256" key="3">
    <source>
        <dbReference type="ARBA" id="ARBA00023263"/>
    </source>
</evidence>
<dbReference type="InterPro" id="IPR008966">
    <property type="entry name" value="Adhesion_dom_sf"/>
</dbReference>
<organism evidence="5 6">
    <name type="scientific">Achromobacter spanius</name>
    <dbReference type="NCBI Taxonomy" id="217203"/>
    <lineage>
        <taxon>Bacteria</taxon>
        <taxon>Pseudomonadati</taxon>
        <taxon>Pseudomonadota</taxon>
        <taxon>Betaproteobacteria</taxon>
        <taxon>Burkholderiales</taxon>
        <taxon>Alcaligenaceae</taxon>
        <taxon>Achromobacter</taxon>
    </lineage>
</organism>
<reference evidence="5 6" key="1">
    <citation type="submission" date="2018-02" db="EMBL/GenBank/DDBJ databases">
        <title>Draft Genome of Achromobacter spanius stain 6.</title>
        <authorList>
            <person name="Gunasekera T.S."/>
            <person name="Radwan O."/>
            <person name="Ruiz O.N."/>
        </authorList>
    </citation>
    <scope>NUCLEOTIDE SEQUENCE [LARGE SCALE GENOMIC DNA]</scope>
    <source>
        <strain evidence="5 6">6</strain>
    </source>
</reference>
<evidence type="ECO:0000256" key="2">
    <source>
        <dbReference type="ARBA" id="ARBA00006671"/>
    </source>
</evidence>
<sequence length="385" mass="40977">MAIAAVLATSAQPRWAWGADAVIAAADCKNDVIFGQGWRQVEPLTTQSQIHQVLYERVAPLAITFLVARLPGMTEPHKLFTTGMWRNPTYLAEGIVATNVAGIGMRIIYRDTVIALDRVSLVIDAADLNVGVAGLGGMQYMPFVQQLVLMARPEDLPRDLKVTGVAPNTALVLEIFTNRAGATKPGQVGIVPPTWQPPPQTIPPGLKLCAMKAVYQGSQILEIGAGGTVPGIDIKHQCDAGAHQDIRVDMPPAFVADFPVEGATAAPKPFNIRLNKCSALARPQVKFRARSGLVAGTDTVLALHGANAKGEKPARGIGIIVVDAQDRRVRFGPVGGAYGPDYAMTLMDGSAQLSLAARYIRTARDRDDVQGGVANAAAEFTFEFP</sequence>
<dbReference type="Pfam" id="PF00419">
    <property type="entry name" value="Fimbrial"/>
    <property type="match status" value="1"/>
</dbReference>
<keyword evidence="3" id="KW-0281">Fimbrium</keyword>
<feature type="domain" description="Fimbrial-type adhesion" evidence="4">
    <location>
        <begin position="227"/>
        <end position="384"/>
    </location>
</feature>
<evidence type="ECO:0000256" key="1">
    <source>
        <dbReference type="ARBA" id="ARBA00004561"/>
    </source>
</evidence>
<comment type="caution">
    <text evidence="5">The sequence shown here is derived from an EMBL/GenBank/DDBJ whole genome shotgun (WGS) entry which is preliminary data.</text>
</comment>
<protein>
    <recommendedName>
        <fullName evidence="4">Fimbrial-type adhesion domain-containing protein</fullName>
    </recommendedName>
</protein>
<dbReference type="InterPro" id="IPR000259">
    <property type="entry name" value="Adhesion_dom_fimbrial"/>
</dbReference>
<dbReference type="PANTHER" id="PTHR33420:SF14">
    <property type="entry name" value="TYPE 1 FIMBRIN D-MANNOSE SPECIFIC ADHESIN"/>
    <property type="match status" value="1"/>
</dbReference>
<dbReference type="PANTHER" id="PTHR33420">
    <property type="entry name" value="FIMBRIAL SUBUNIT ELFA-RELATED"/>
    <property type="match status" value="1"/>
</dbReference>
<dbReference type="Gene3D" id="2.60.40.1090">
    <property type="entry name" value="Fimbrial-type adhesion domain"/>
    <property type="match status" value="1"/>
</dbReference>
<name>A0A2S5GRA2_9BURK</name>
<evidence type="ECO:0000313" key="5">
    <source>
        <dbReference type="EMBL" id="PPA75373.1"/>
    </source>
</evidence>
<comment type="subcellular location">
    <subcellularLocation>
        <location evidence="1">Fimbrium</location>
    </subcellularLocation>
</comment>
<dbReference type="SUPFAM" id="SSF49401">
    <property type="entry name" value="Bacterial adhesins"/>
    <property type="match status" value="1"/>
</dbReference>
<evidence type="ECO:0000259" key="4">
    <source>
        <dbReference type="Pfam" id="PF00419"/>
    </source>
</evidence>
<dbReference type="EMBL" id="PREU01000006">
    <property type="protein sequence ID" value="PPA75373.1"/>
    <property type="molecule type" value="Genomic_DNA"/>
</dbReference>
<gene>
    <name evidence="5" type="ORF">C4E15_14810</name>
</gene>
<dbReference type="Proteomes" id="UP000239990">
    <property type="component" value="Unassembled WGS sequence"/>
</dbReference>
<dbReference type="GO" id="GO:0043709">
    <property type="term" value="P:cell adhesion involved in single-species biofilm formation"/>
    <property type="evidence" value="ECO:0007669"/>
    <property type="project" value="TreeGrafter"/>
</dbReference>
<proteinExistence type="inferred from homology"/>
<dbReference type="AlphaFoldDB" id="A0A2S5GRA2"/>
<evidence type="ECO:0000313" key="6">
    <source>
        <dbReference type="Proteomes" id="UP000239990"/>
    </source>
</evidence>
<dbReference type="GO" id="GO:0009289">
    <property type="term" value="C:pilus"/>
    <property type="evidence" value="ECO:0007669"/>
    <property type="project" value="UniProtKB-SubCell"/>
</dbReference>